<dbReference type="SUPFAM" id="SSF54909">
    <property type="entry name" value="Dimeric alpha+beta barrel"/>
    <property type="match status" value="1"/>
</dbReference>
<keyword evidence="3" id="KW-1185">Reference proteome</keyword>
<feature type="signal peptide" evidence="1">
    <location>
        <begin position="1"/>
        <end position="25"/>
    </location>
</feature>
<accession>A0A2D0ALU2</accession>
<sequence>MQRRSLIAGAVALTALPSIAPSLHAQPQAVSPTPEQPGPGQDWFIFLETGRPVPDDKAAVDAMQRGHLDNFKRLFADGKLFAAGPMRDPAKVKRGIVVVKAPSRAVLMSYFQPDEYVRDGYMTVNAQPAVVHQALHHTGIDPNGIEENRIVLFSRAEPRDRDAVPVFLQRALDEGAIGAWYSLEDGPVSEVVFMRGTDETALRKTMVEYPGLTDQRATMKIWPQWLGKGVLR</sequence>
<evidence type="ECO:0008006" key="4">
    <source>
        <dbReference type="Google" id="ProtNLM"/>
    </source>
</evidence>
<protein>
    <recommendedName>
        <fullName evidence="4">YCII-related domain-containing protein</fullName>
    </recommendedName>
</protein>
<dbReference type="EMBL" id="NIOF01000023">
    <property type="protein sequence ID" value="OWQ83130.1"/>
    <property type="molecule type" value="Genomic_DNA"/>
</dbReference>
<evidence type="ECO:0000256" key="1">
    <source>
        <dbReference type="SAM" id="SignalP"/>
    </source>
</evidence>
<dbReference type="InterPro" id="IPR011008">
    <property type="entry name" value="Dimeric_a/b-barrel"/>
</dbReference>
<name>A0A2D0ALU2_9BURK</name>
<dbReference type="Gene3D" id="3.30.70.1060">
    <property type="entry name" value="Dimeric alpha+beta barrel"/>
    <property type="match status" value="1"/>
</dbReference>
<gene>
    <name evidence="2" type="ORF">CDN99_26950</name>
</gene>
<keyword evidence="1" id="KW-0732">Signal</keyword>
<evidence type="ECO:0000313" key="3">
    <source>
        <dbReference type="Proteomes" id="UP000197468"/>
    </source>
</evidence>
<dbReference type="Proteomes" id="UP000197468">
    <property type="component" value="Unassembled WGS sequence"/>
</dbReference>
<feature type="chain" id="PRO_5012180754" description="YCII-related domain-containing protein" evidence="1">
    <location>
        <begin position="26"/>
        <end position="232"/>
    </location>
</feature>
<reference evidence="2 3" key="1">
    <citation type="journal article" date="2008" name="Int. J. Syst. Evol. Microbiol.">
        <title>Description of Roseateles aquatilis sp. nov. and Roseateles terrae sp. nov., in the class Betaproteobacteria, and emended description of the genus Roseateles.</title>
        <authorList>
            <person name="Gomila M."/>
            <person name="Bowien B."/>
            <person name="Falsen E."/>
            <person name="Moore E.R."/>
            <person name="Lalucat J."/>
        </authorList>
    </citation>
    <scope>NUCLEOTIDE SEQUENCE [LARGE SCALE GENOMIC DNA]</scope>
    <source>
        <strain evidence="2 3">CCUG 48205</strain>
    </source>
</reference>
<dbReference type="RefSeq" id="WP_088388614.1">
    <property type="nucleotide sequence ID" value="NZ_NIOF01000023.1"/>
</dbReference>
<comment type="caution">
    <text evidence="2">The sequence shown here is derived from an EMBL/GenBank/DDBJ whole genome shotgun (WGS) entry which is preliminary data.</text>
</comment>
<proteinExistence type="predicted"/>
<dbReference type="AlphaFoldDB" id="A0A2D0ALU2"/>
<organism evidence="2 3">
    <name type="scientific">Roseateles aquatilis</name>
    <dbReference type="NCBI Taxonomy" id="431061"/>
    <lineage>
        <taxon>Bacteria</taxon>
        <taxon>Pseudomonadati</taxon>
        <taxon>Pseudomonadota</taxon>
        <taxon>Betaproteobacteria</taxon>
        <taxon>Burkholderiales</taxon>
        <taxon>Sphaerotilaceae</taxon>
        <taxon>Roseateles</taxon>
    </lineage>
</organism>
<dbReference type="OrthoDB" id="9153032at2"/>
<evidence type="ECO:0000313" key="2">
    <source>
        <dbReference type="EMBL" id="OWQ83130.1"/>
    </source>
</evidence>